<gene>
    <name evidence="1" type="ORF">GPX89_34580</name>
</gene>
<dbReference type="AlphaFoldDB" id="A0A7K1V733"/>
<dbReference type="RefSeq" id="WP_157391965.1">
    <property type="nucleotide sequence ID" value="NZ_WRPP01000009.1"/>
</dbReference>
<organism evidence="1 2">
    <name type="scientific">Nocardia terrae</name>
    <dbReference type="NCBI Taxonomy" id="2675851"/>
    <lineage>
        <taxon>Bacteria</taxon>
        <taxon>Bacillati</taxon>
        <taxon>Actinomycetota</taxon>
        <taxon>Actinomycetes</taxon>
        <taxon>Mycobacteriales</taxon>
        <taxon>Nocardiaceae</taxon>
        <taxon>Nocardia</taxon>
    </lineage>
</organism>
<reference evidence="1 2" key="1">
    <citation type="submission" date="2019-12" db="EMBL/GenBank/DDBJ databases">
        <title>Nocardia sp. nov. ET3-3 isolated from soil.</title>
        <authorList>
            <person name="Kanchanasin P."/>
            <person name="Tanasupawat S."/>
            <person name="Yuki M."/>
            <person name="Kudo T."/>
        </authorList>
    </citation>
    <scope>NUCLEOTIDE SEQUENCE [LARGE SCALE GENOMIC DNA]</scope>
    <source>
        <strain evidence="1 2">ET3-3</strain>
    </source>
</reference>
<proteinExistence type="predicted"/>
<evidence type="ECO:0000313" key="1">
    <source>
        <dbReference type="EMBL" id="MVU82347.1"/>
    </source>
</evidence>
<evidence type="ECO:0000313" key="2">
    <source>
        <dbReference type="Proteomes" id="UP000466794"/>
    </source>
</evidence>
<name>A0A7K1V733_9NOCA</name>
<protein>
    <submittedName>
        <fullName evidence="1">Uncharacterized protein</fullName>
    </submittedName>
</protein>
<dbReference type="Proteomes" id="UP000466794">
    <property type="component" value="Unassembled WGS sequence"/>
</dbReference>
<dbReference type="EMBL" id="WRPP01000009">
    <property type="protein sequence ID" value="MVU82347.1"/>
    <property type="molecule type" value="Genomic_DNA"/>
</dbReference>
<keyword evidence="2" id="KW-1185">Reference proteome</keyword>
<comment type="caution">
    <text evidence="1">The sequence shown here is derived from an EMBL/GenBank/DDBJ whole genome shotgun (WGS) entry which is preliminary data.</text>
</comment>
<accession>A0A7K1V733</accession>
<sequence length="97" mass="10343">MSVETERICELAARLGFELRGTLTTNSDAGFAPLFASFELSGITALVVPSVLHVAGWMDVVRGYVDVWTLDPLGRWPRHSAPGVSTAFLPGLGGGNR</sequence>